<protein>
    <recommendedName>
        <fullName evidence="3">AsmA domain-containing protein</fullName>
    </recommendedName>
</protein>
<feature type="transmembrane region" description="Helical" evidence="1">
    <location>
        <begin position="6"/>
        <end position="28"/>
    </location>
</feature>
<feature type="non-terminal residue" evidence="2">
    <location>
        <position position="1"/>
    </location>
</feature>
<dbReference type="AlphaFoldDB" id="A0A382U8B4"/>
<evidence type="ECO:0000313" key="2">
    <source>
        <dbReference type="EMBL" id="SVD30529.1"/>
    </source>
</evidence>
<sequence length="174" mass="19855">VSKFFLRFFLIVLIVSISAIIFLSYFGIETDKFDGIIKSKANEVNRYITIGFQKTKIHLNPTKLNIVVKLQNPKILVKENEIILSKLDLFLSLRSFFTSDFLLKRAEIAFIRNDIKDLTKITNIFLPKIINKQLYKIFAQGDLEGEFIIPFGPDGNIGKDYGFSGKISNASINL</sequence>
<dbReference type="EMBL" id="UINC01142285">
    <property type="protein sequence ID" value="SVD30529.1"/>
    <property type="molecule type" value="Genomic_DNA"/>
</dbReference>
<evidence type="ECO:0000256" key="1">
    <source>
        <dbReference type="SAM" id="Phobius"/>
    </source>
</evidence>
<evidence type="ECO:0008006" key="3">
    <source>
        <dbReference type="Google" id="ProtNLM"/>
    </source>
</evidence>
<organism evidence="2">
    <name type="scientific">marine metagenome</name>
    <dbReference type="NCBI Taxonomy" id="408172"/>
    <lineage>
        <taxon>unclassified sequences</taxon>
        <taxon>metagenomes</taxon>
        <taxon>ecological metagenomes</taxon>
    </lineage>
</organism>
<accession>A0A382U8B4</accession>
<name>A0A382U8B4_9ZZZZ</name>
<gene>
    <name evidence="2" type="ORF">METZ01_LOCUS383383</name>
</gene>
<proteinExistence type="predicted"/>
<reference evidence="2" key="1">
    <citation type="submission" date="2018-05" db="EMBL/GenBank/DDBJ databases">
        <authorList>
            <person name="Lanie J.A."/>
            <person name="Ng W.-L."/>
            <person name="Kazmierczak K.M."/>
            <person name="Andrzejewski T.M."/>
            <person name="Davidsen T.M."/>
            <person name="Wayne K.J."/>
            <person name="Tettelin H."/>
            <person name="Glass J.I."/>
            <person name="Rusch D."/>
            <person name="Podicherti R."/>
            <person name="Tsui H.-C.T."/>
            <person name="Winkler M.E."/>
        </authorList>
    </citation>
    <scope>NUCLEOTIDE SEQUENCE</scope>
</reference>
<keyword evidence="1" id="KW-1133">Transmembrane helix</keyword>
<keyword evidence="1" id="KW-0812">Transmembrane</keyword>
<keyword evidence="1" id="KW-0472">Membrane</keyword>
<feature type="non-terminal residue" evidence="2">
    <location>
        <position position="174"/>
    </location>
</feature>